<sequence length="483" mass="51840">MATKHLIRTLLTAIALLAKPKEGEATGADALPVEQRTQLCAVAEEMATVAPAVATHATQILNQEAERLRNGLKLQIYIQQQTGQKAMLTTALAAAYNSKCKTSLDNLRTELQTGAELVDAAAYLAGRIGEAIDFMADIHKAGGSGEGCLSESSNAVVQGRSKIKNCGKTRKATTTATTMPTTELNSQGFPKLSSAVGTTKVVHGTALCHMLSKSTNTGINDETVAGSPTIVDGYVKLPAGTAAFTLEDLTDLTNDKKKTEAPHFTAAFNAKANYKKAATMPCDATGITIDDIKNSGEARELFWRLLQNGTGKYDDGKAGDQVKREIESAFQPETAFAKTWLDPALKNKVPRQAAGEEEHGQIELENENDIDKLQRILNYYTGLAIKRELMAAATGTGSNPSCPSDQKTSKKTPTKEDCKEQREKDACKNAGCKFDKDKPDGEKCFPDPDKKTDNKDEGDGKTGSASICAGKKQGERKWLQMGK</sequence>
<feature type="chain" id="PRO_5009235122" evidence="8">
    <location>
        <begin position="26"/>
        <end position="483"/>
    </location>
</feature>
<protein>
    <submittedName>
        <fullName evidence="10">Trypanosome variant surface glycoprotein (A-type), putative</fullName>
    </submittedName>
</protein>
<evidence type="ECO:0000256" key="1">
    <source>
        <dbReference type="ARBA" id="ARBA00004609"/>
    </source>
</evidence>
<evidence type="ECO:0000256" key="3">
    <source>
        <dbReference type="ARBA" id="ARBA00022622"/>
    </source>
</evidence>
<feature type="compositionally biased region" description="Polar residues" evidence="7">
    <location>
        <begin position="395"/>
        <end position="406"/>
    </location>
</feature>
<dbReference type="SUPFAM" id="SSF58087">
    <property type="entry name" value="Variant surface glycoprotein (N-terminal domain)"/>
    <property type="match status" value="1"/>
</dbReference>
<dbReference type="AlphaFoldDB" id="A0A1G4I259"/>
<dbReference type="EMBL" id="CZPT02000370">
    <property type="protein sequence ID" value="SCU65705.1"/>
    <property type="molecule type" value="Genomic_DNA"/>
</dbReference>
<dbReference type="Gene3D" id="1.10.470.10">
    <property type="entry name" value="Variant Surface Glycoprotein, subunit A, domain 2"/>
    <property type="match status" value="1"/>
</dbReference>
<keyword evidence="6" id="KW-0449">Lipoprotein</keyword>
<dbReference type="Proteomes" id="UP000195570">
    <property type="component" value="Unassembled WGS sequence"/>
</dbReference>
<feature type="compositionally biased region" description="Basic and acidic residues" evidence="7">
    <location>
        <begin position="413"/>
        <end position="460"/>
    </location>
</feature>
<feature type="domain" description="Trypanosome variant surface glycoprotein A-type N-terminal" evidence="9">
    <location>
        <begin position="13"/>
        <end position="381"/>
    </location>
</feature>
<evidence type="ECO:0000256" key="5">
    <source>
        <dbReference type="ARBA" id="ARBA00023180"/>
    </source>
</evidence>
<feature type="compositionally biased region" description="Basic and acidic residues" evidence="7">
    <location>
        <begin position="472"/>
        <end position="483"/>
    </location>
</feature>
<evidence type="ECO:0000256" key="4">
    <source>
        <dbReference type="ARBA" id="ARBA00023136"/>
    </source>
</evidence>
<reference evidence="10" key="1">
    <citation type="submission" date="2016-09" db="EMBL/GenBank/DDBJ databases">
        <authorList>
            <person name="Hebert L."/>
            <person name="Moumen B."/>
        </authorList>
    </citation>
    <scope>NUCLEOTIDE SEQUENCE [LARGE SCALE GENOMIC DNA]</scope>
    <source>
        <strain evidence="10">OVI</strain>
    </source>
</reference>
<comment type="subcellular location">
    <subcellularLocation>
        <location evidence="1">Cell membrane</location>
        <topology evidence="1">Lipid-anchor</topology>
        <topology evidence="1">GPI-anchor</topology>
    </subcellularLocation>
</comment>
<evidence type="ECO:0000313" key="10">
    <source>
        <dbReference type="EMBL" id="SCU65705.1"/>
    </source>
</evidence>
<name>A0A1G4I259_TRYEQ</name>
<dbReference type="VEuPathDB" id="TriTrypDB:TEOVI_000638900"/>
<evidence type="ECO:0000256" key="8">
    <source>
        <dbReference type="SAM" id="SignalP"/>
    </source>
</evidence>
<dbReference type="Pfam" id="PF00913">
    <property type="entry name" value="Trypan_glycop"/>
    <property type="match status" value="1"/>
</dbReference>
<accession>A0A1G4I259</accession>
<dbReference type="GeneID" id="92380323"/>
<keyword evidence="2" id="KW-1003">Cell membrane</keyword>
<dbReference type="Gene3D" id="3.90.150.10">
    <property type="entry name" value="Variant Surface Glycoprotein, subunit A domain 1"/>
    <property type="match status" value="1"/>
</dbReference>
<keyword evidence="11" id="KW-1185">Reference proteome</keyword>
<dbReference type="GO" id="GO:0042783">
    <property type="term" value="P:symbiont-mediated evasion of host immune response"/>
    <property type="evidence" value="ECO:0007669"/>
    <property type="project" value="InterPro"/>
</dbReference>
<gene>
    <name evidence="10" type="ORF">TEOVI_000638900</name>
</gene>
<organism evidence="10 11">
    <name type="scientific">Trypanosoma equiperdum</name>
    <dbReference type="NCBI Taxonomy" id="5694"/>
    <lineage>
        <taxon>Eukaryota</taxon>
        <taxon>Discoba</taxon>
        <taxon>Euglenozoa</taxon>
        <taxon>Kinetoplastea</taxon>
        <taxon>Metakinetoplastina</taxon>
        <taxon>Trypanosomatida</taxon>
        <taxon>Trypanosomatidae</taxon>
        <taxon>Trypanosoma</taxon>
    </lineage>
</organism>
<evidence type="ECO:0000259" key="9">
    <source>
        <dbReference type="Pfam" id="PF00913"/>
    </source>
</evidence>
<feature type="region of interest" description="Disordered" evidence="7">
    <location>
        <begin position="394"/>
        <end position="483"/>
    </location>
</feature>
<keyword evidence="4" id="KW-0472">Membrane</keyword>
<proteinExistence type="predicted"/>
<evidence type="ECO:0000313" key="11">
    <source>
        <dbReference type="Proteomes" id="UP000195570"/>
    </source>
</evidence>
<dbReference type="InterPro" id="IPR001812">
    <property type="entry name" value="Trypano_VSG_A_N_dom"/>
</dbReference>
<keyword evidence="3" id="KW-0336">GPI-anchor</keyword>
<evidence type="ECO:0000256" key="2">
    <source>
        <dbReference type="ARBA" id="ARBA00022475"/>
    </source>
</evidence>
<dbReference type="GO" id="GO:0005886">
    <property type="term" value="C:plasma membrane"/>
    <property type="evidence" value="ECO:0007669"/>
    <property type="project" value="UniProtKB-SubCell"/>
</dbReference>
<dbReference type="RefSeq" id="XP_067077263.1">
    <property type="nucleotide sequence ID" value="XM_067221162.1"/>
</dbReference>
<dbReference type="GO" id="GO:0098552">
    <property type="term" value="C:side of membrane"/>
    <property type="evidence" value="ECO:0007669"/>
    <property type="project" value="UniProtKB-KW"/>
</dbReference>
<keyword evidence="5" id="KW-0325">Glycoprotein</keyword>
<keyword evidence="8" id="KW-0732">Signal</keyword>
<comment type="caution">
    <text evidence="10">The sequence shown here is derived from an EMBL/GenBank/DDBJ whole genome shotgun (WGS) entry which is preliminary data.</text>
</comment>
<evidence type="ECO:0000256" key="7">
    <source>
        <dbReference type="SAM" id="MobiDB-lite"/>
    </source>
</evidence>
<evidence type="ECO:0000256" key="6">
    <source>
        <dbReference type="ARBA" id="ARBA00023288"/>
    </source>
</evidence>
<feature type="signal peptide" evidence="8">
    <location>
        <begin position="1"/>
        <end position="25"/>
    </location>
</feature>